<protein>
    <submittedName>
        <fullName evidence="1">Cdt1-like protein a, chloroplastic</fullName>
    </submittedName>
</protein>
<dbReference type="Proteomes" id="UP001164539">
    <property type="component" value="Chromosome 8"/>
</dbReference>
<organism evidence="1 2">
    <name type="scientific">Melia azedarach</name>
    <name type="common">Chinaberry tree</name>
    <dbReference type="NCBI Taxonomy" id="155640"/>
    <lineage>
        <taxon>Eukaryota</taxon>
        <taxon>Viridiplantae</taxon>
        <taxon>Streptophyta</taxon>
        <taxon>Embryophyta</taxon>
        <taxon>Tracheophyta</taxon>
        <taxon>Spermatophyta</taxon>
        <taxon>Magnoliopsida</taxon>
        <taxon>eudicotyledons</taxon>
        <taxon>Gunneridae</taxon>
        <taxon>Pentapetalae</taxon>
        <taxon>rosids</taxon>
        <taxon>malvids</taxon>
        <taxon>Sapindales</taxon>
        <taxon>Meliaceae</taxon>
        <taxon>Melia</taxon>
    </lineage>
</organism>
<name>A0ACC1XQT9_MELAZ</name>
<gene>
    <name evidence="1" type="ORF">OWV82_015758</name>
</gene>
<dbReference type="EMBL" id="CM051401">
    <property type="protein sequence ID" value="KAJ4713703.1"/>
    <property type="molecule type" value="Genomic_DNA"/>
</dbReference>
<accession>A0ACC1XQT9</accession>
<comment type="caution">
    <text evidence="1">The sequence shown here is derived from an EMBL/GenBank/DDBJ whole genome shotgun (WGS) entry which is preliminary data.</text>
</comment>
<keyword evidence="2" id="KW-1185">Reference proteome</keyword>
<sequence length="538" mass="60670">MDQSKCEESEQTVMDFKCKKILQGEGESAADVQHLGIASQTPEKINEPLHAKFEEREVMHIEKYNNIIELFDSVTCSLRLLRLCKRSPTFKNISTQVEVLTKRKFSFKHLAQIKYILPEAIQIDSILVHDKKTLCMEPDLKITLLFDIIEGHCQQSDFAALRQIFYFRLVNFFTIHPEACDISEATLPEPFSRRSQASLEKKADEFPEALGSAGRISQTFALEQSPVESIESLPNSDPTSTLLHRSFSPHFSRENVDAEAEKTISLSAMLSDNLNNQADDKGQSEESPSDFVNNKHDKRKQQIELLDTCSRSTIVNTPVQPISPSHASESPFQKLTLPADSLMIETPAQMTPQRSMPSCDNKLKAMTIQNCTSYKSAKRSLNFSHLEGERSELDCFGMRTDSYNVFNDDIPQDVEVGLNEEGNDNGSSAVLEKVEVNLGNLTDDHKDISVCLSDMVASIHHIFKTVNCSAITKQELVHKIIMNNLDIIERREVEKQIELLEKLVPEWIYKKLAPSGDIMYNIKKVSDLASIQAKVISA</sequence>
<evidence type="ECO:0000313" key="1">
    <source>
        <dbReference type="EMBL" id="KAJ4713703.1"/>
    </source>
</evidence>
<evidence type="ECO:0000313" key="2">
    <source>
        <dbReference type="Proteomes" id="UP001164539"/>
    </source>
</evidence>
<reference evidence="1 2" key="1">
    <citation type="journal article" date="2023" name="Science">
        <title>Complex scaffold remodeling in plant triterpene biosynthesis.</title>
        <authorList>
            <person name="De La Pena R."/>
            <person name="Hodgson H."/>
            <person name="Liu J.C."/>
            <person name="Stephenson M.J."/>
            <person name="Martin A.C."/>
            <person name="Owen C."/>
            <person name="Harkess A."/>
            <person name="Leebens-Mack J."/>
            <person name="Jimenez L.E."/>
            <person name="Osbourn A."/>
            <person name="Sattely E.S."/>
        </authorList>
    </citation>
    <scope>NUCLEOTIDE SEQUENCE [LARGE SCALE GENOMIC DNA]</scope>
    <source>
        <strain evidence="2">cv. JPN11</strain>
        <tissue evidence="1">Leaf</tissue>
    </source>
</reference>
<proteinExistence type="predicted"/>